<dbReference type="InterPro" id="IPR023393">
    <property type="entry name" value="START-like_dom_sf"/>
</dbReference>
<dbReference type="RefSeq" id="WP_066056866.1">
    <property type="nucleotide sequence ID" value="NZ_JBHUNF010000002.1"/>
</dbReference>
<reference evidence="2" key="1">
    <citation type="journal article" date="2019" name="Int. J. Syst. Evol. Microbiol.">
        <title>The Global Catalogue of Microorganisms (GCM) 10K type strain sequencing project: providing services to taxonomists for standard genome sequencing and annotation.</title>
        <authorList>
            <consortium name="The Broad Institute Genomics Platform"/>
            <consortium name="The Broad Institute Genome Sequencing Center for Infectious Disease"/>
            <person name="Wu L."/>
            <person name="Ma J."/>
        </authorList>
    </citation>
    <scope>NUCLEOTIDE SEQUENCE [LARGE SCALE GENOMIC DNA]</scope>
    <source>
        <strain evidence="2">TISTR 1511</strain>
    </source>
</reference>
<dbReference type="Proteomes" id="UP001597453">
    <property type="component" value="Unassembled WGS sequence"/>
</dbReference>
<gene>
    <name evidence="1" type="ORF">ACFSUQ_03440</name>
</gene>
<dbReference type="Gene3D" id="3.30.530.20">
    <property type="match status" value="1"/>
</dbReference>
<dbReference type="InterPro" id="IPR019587">
    <property type="entry name" value="Polyketide_cyclase/dehydratase"/>
</dbReference>
<comment type="caution">
    <text evidence="1">The sequence shown here is derived from an EMBL/GenBank/DDBJ whole genome shotgun (WGS) entry which is preliminary data.</text>
</comment>
<proteinExistence type="predicted"/>
<name>A0ABW5RH31_9MICO</name>
<accession>A0ABW5RH31</accession>
<organism evidence="1 2">
    <name type="scientific">Gulosibacter bifidus</name>
    <dbReference type="NCBI Taxonomy" id="272239"/>
    <lineage>
        <taxon>Bacteria</taxon>
        <taxon>Bacillati</taxon>
        <taxon>Actinomycetota</taxon>
        <taxon>Actinomycetes</taxon>
        <taxon>Micrococcales</taxon>
        <taxon>Microbacteriaceae</taxon>
        <taxon>Gulosibacter</taxon>
    </lineage>
</organism>
<dbReference type="Pfam" id="PF10604">
    <property type="entry name" value="Polyketide_cyc2"/>
    <property type="match status" value="1"/>
</dbReference>
<dbReference type="EMBL" id="JBHUNF010000002">
    <property type="protein sequence ID" value="MFD2674353.1"/>
    <property type="molecule type" value="Genomic_DNA"/>
</dbReference>
<evidence type="ECO:0000313" key="2">
    <source>
        <dbReference type="Proteomes" id="UP001597453"/>
    </source>
</evidence>
<sequence length="174" mass="19519">MSQSYEVSALVALSPQQAFVLAHSLGSDRTTWDTQVVKRMLLREATALGEGAHVFERVRNGRRLILRQDIWLPGQLSSASMVKGPWWLDAYGEGWHFSPVGDETRVTWKITFAHKAPVFAPQLERGVVEALKRELDVRMADFKAASRDVGLMQRLATGELAPDARHRDVVRGRA</sequence>
<dbReference type="SUPFAM" id="SSF55961">
    <property type="entry name" value="Bet v1-like"/>
    <property type="match status" value="1"/>
</dbReference>
<evidence type="ECO:0000313" key="1">
    <source>
        <dbReference type="EMBL" id="MFD2674353.1"/>
    </source>
</evidence>
<protein>
    <submittedName>
        <fullName evidence="1">SRPBCC family protein</fullName>
    </submittedName>
</protein>
<keyword evidence="2" id="KW-1185">Reference proteome</keyword>